<proteinExistence type="predicted"/>
<dbReference type="InterPro" id="IPR029044">
    <property type="entry name" value="Nucleotide-diphossugar_trans"/>
</dbReference>
<keyword evidence="1" id="KW-0472">Membrane</keyword>
<evidence type="ECO:0000313" key="3">
    <source>
        <dbReference type="Proteomes" id="UP001157125"/>
    </source>
</evidence>
<name>A0ABQ6IH61_9MICO</name>
<feature type="transmembrane region" description="Helical" evidence="1">
    <location>
        <begin position="163"/>
        <end position="186"/>
    </location>
</feature>
<protein>
    <recommendedName>
        <fullName evidence="4">Glycosyltransferase 2-like domain-containing protein</fullName>
    </recommendedName>
</protein>
<organism evidence="2 3">
    <name type="scientific">Demequina litorisediminis</name>
    <dbReference type="NCBI Taxonomy" id="1849022"/>
    <lineage>
        <taxon>Bacteria</taxon>
        <taxon>Bacillati</taxon>
        <taxon>Actinomycetota</taxon>
        <taxon>Actinomycetes</taxon>
        <taxon>Micrococcales</taxon>
        <taxon>Demequinaceae</taxon>
        <taxon>Demequina</taxon>
    </lineage>
</organism>
<keyword evidence="1" id="KW-1133">Transmembrane helix</keyword>
<evidence type="ECO:0000256" key="1">
    <source>
        <dbReference type="SAM" id="Phobius"/>
    </source>
</evidence>
<dbReference type="Gene3D" id="3.90.550.10">
    <property type="entry name" value="Spore Coat Polysaccharide Biosynthesis Protein SpsA, Chain A"/>
    <property type="match status" value="1"/>
</dbReference>
<feature type="transmembrane region" description="Helical" evidence="1">
    <location>
        <begin position="136"/>
        <end position="157"/>
    </location>
</feature>
<evidence type="ECO:0008006" key="4">
    <source>
        <dbReference type="Google" id="ProtNLM"/>
    </source>
</evidence>
<gene>
    <name evidence="2" type="ORF">GCM10025876_26970</name>
</gene>
<keyword evidence="3" id="KW-1185">Reference proteome</keyword>
<evidence type="ECO:0000313" key="2">
    <source>
        <dbReference type="EMBL" id="GMA36493.1"/>
    </source>
</evidence>
<comment type="caution">
    <text evidence="2">The sequence shown here is derived from an EMBL/GenBank/DDBJ whole genome shotgun (WGS) entry which is preliminary data.</text>
</comment>
<reference evidence="3" key="1">
    <citation type="journal article" date="2019" name="Int. J. Syst. Evol. Microbiol.">
        <title>The Global Catalogue of Microorganisms (GCM) 10K type strain sequencing project: providing services to taxonomists for standard genome sequencing and annotation.</title>
        <authorList>
            <consortium name="The Broad Institute Genomics Platform"/>
            <consortium name="The Broad Institute Genome Sequencing Center for Infectious Disease"/>
            <person name="Wu L."/>
            <person name="Ma J."/>
        </authorList>
    </citation>
    <scope>NUCLEOTIDE SEQUENCE [LARGE SCALE GENOMIC DNA]</scope>
    <source>
        <strain evidence="3">NBRC 112299</strain>
    </source>
</reference>
<dbReference type="RefSeq" id="WP_348523603.1">
    <property type="nucleotide sequence ID" value="NZ_BSUN01000001.1"/>
</dbReference>
<feature type="transmembrane region" description="Helical" evidence="1">
    <location>
        <begin position="198"/>
        <end position="216"/>
    </location>
</feature>
<sequence length="217" mass="23417">MRTTGAGNVGGRMVPEGTTPFQKAVAVAMSSVWGLGGAGHRQGGVAGRADSVYLGSFRREALEDVGGYDSHFVRAQDWELNLRLRHAGYTVWFVPQMQVPYFPRASWRDLARQFFKTGQWRREVVRLHPDTGSPRYLAAPMMTVAVAAGLVLGLLGIVAGAAWLSWLLILPLGYLAGVLGASALLASRAGSDATLRMPLVLITMHLAWGAGFLRGVR</sequence>
<dbReference type="Proteomes" id="UP001157125">
    <property type="component" value="Unassembled WGS sequence"/>
</dbReference>
<accession>A0ABQ6IH61</accession>
<dbReference type="SUPFAM" id="SSF53448">
    <property type="entry name" value="Nucleotide-diphospho-sugar transferases"/>
    <property type="match status" value="1"/>
</dbReference>
<keyword evidence="1" id="KW-0812">Transmembrane</keyword>
<dbReference type="EMBL" id="BSUN01000001">
    <property type="protein sequence ID" value="GMA36493.1"/>
    <property type="molecule type" value="Genomic_DNA"/>
</dbReference>